<evidence type="ECO:0000313" key="4">
    <source>
        <dbReference type="EMBL" id="SDH06574.1"/>
    </source>
</evidence>
<evidence type="ECO:0000256" key="2">
    <source>
        <dbReference type="SAM" id="MobiDB-lite"/>
    </source>
</evidence>
<dbReference type="InterPro" id="IPR047057">
    <property type="entry name" value="MerR_fam"/>
</dbReference>
<dbReference type="RefSeq" id="WP_207508227.1">
    <property type="nucleotide sequence ID" value="NZ_FNCF01000008.1"/>
</dbReference>
<dbReference type="SUPFAM" id="SSF46955">
    <property type="entry name" value="Putative DNA-binding domain"/>
    <property type="match status" value="1"/>
</dbReference>
<proteinExistence type="predicted"/>
<dbReference type="GO" id="GO:0003700">
    <property type="term" value="F:DNA-binding transcription factor activity"/>
    <property type="evidence" value="ECO:0007669"/>
    <property type="project" value="InterPro"/>
</dbReference>
<organism evidence="4 5">
    <name type="scientific">Klenkia brasiliensis</name>
    <dbReference type="NCBI Taxonomy" id="333142"/>
    <lineage>
        <taxon>Bacteria</taxon>
        <taxon>Bacillati</taxon>
        <taxon>Actinomycetota</taxon>
        <taxon>Actinomycetes</taxon>
        <taxon>Geodermatophilales</taxon>
        <taxon>Geodermatophilaceae</taxon>
        <taxon>Klenkia</taxon>
    </lineage>
</organism>
<dbReference type="GO" id="GO:0003677">
    <property type="term" value="F:DNA binding"/>
    <property type="evidence" value="ECO:0007669"/>
    <property type="project" value="UniProtKB-KW"/>
</dbReference>
<gene>
    <name evidence="4" type="ORF">SAMN05660324_4234</name>
</gene>
<dbReference type="AlphaFoldDB" id="A0A1G7ZD12"/>
<dbReference type="InterPro" id="IPR009061">
    <property type="entry name" value="DNA-bd_dom_put_sf"/>
</dbReference>
<dbReference type="InterPro" id="IPR000551">
    <property type="entry name" value="MerR-type_HTH_dom"/>
</dbReference>
<dbReference type="Gene3D" id="1.10.1660.10">
    <property type="match status" value="1"/>
</dbReference>
<sequence length="254" mass="26865">MTSAVRSDDPVDAGGPDARPRFTIGEVLAALREEFPDVTISKIRYLEGEDLVHPQRTPSGYRKFSTADVERLRFVLSAQRDHYLPLRVIKEQLDALDRGEQPTRPEPPAAAPAAPAAPAVPAPRPEEGAPLPAAAFAAAVGLDDAQLADCVQHGLLVPGADGSFPAGALPVAQAVAGLARHGIEPRHLRVHRTGAEREAALLEQVVAPALASRAEDARTRAAEQLHELGALSAQLHTALLELRLREVLGPDAGA</sequence>
<keyword evidence="5" id="KW-1185">Reference proteome</keyword>
<evidence type="ECO:0000259" key="3">
    <source>
        <dbReference type="PROSITE" id="PS50937"/>
    </source>
</evidence>
<dbReference type="PROSITE" id="PS50937">
    <property type="entry name" value="HTH_MERR_2"/>
    <property type="match status" value="1"/>
</dbReference>
<dbReference type="Pfam" id="PF13411">
    <property type="entry name" value="MerR_1"/>
    <property type="match status" value="1"/>
</dbReference>
<dbReference type="CDD" id="cd00592">
    <property type="entry name" value="HTH_MerR-like"/>
    <property type="match status" value="1"/>
</dbReference>
<evidence type="ECO:0000256" key="1">
    <source>
        <dbReference type="ARBA" id="ARBA00023125"/>
    </source>
</evidence>
<feature type="domain" description="HTH merR-type" evidence="3">
    <location>
        <begin position="37"/>
        <end position="95"/>
    </location>
</feature>
<keyword evidence="1" id="KW-0238">DNA-binding</keyword>
<accession>A0A1G7ZD12</accession>
<dbReference type="Proteomes" id="UP000198863">
    <property type="component" value="Unassembled WGS sequence"/>
</dbReference>
<dbReference type="EMBL" id="FNCF01000008">
    <property type="protein sequence ID" value="SDH06574.1"/>
    <property type="molecule type" value="Genomic_DNA"/>
</dbReference>
<reference evidence="5" key="1">
    <citation type="submission" date="2016-10" db="EMBL/GenBank/DDBJ databases">
        <authorList>
            <person name="Varghese N."/>
            <person name="Submissions S."/>
        </authorList>
    </citation>
    <scope>NUCLEOTIDE SEQUENCE [LARGE SCALE GENOMIC DNA]</scope>
    <source>
        <strain evidence="5">DSM 44526</strain>
    </source>
</reference>
<feature type="region of interest" description="Disordered" evidence="2">
    <location>
        <begin position="98"/>
        <end position="128"/>
    </location>
</feature>
<dbReference type="PANTHER" id="PTHR30204">
    <property type="entry name" value="REDOX-CYCLING DRUG-SENSING TRANSCRIPTIONAL ACTIVATOR SOXR"/>
    <property type="match status" value="1"/>
</dbReference>
<protein>
    <submittedName>
        <fullName evidence="4">MerR family regulatory protein</fullName>
    </submittedName>
</protein>
<name>A0A1G7ZD12_9ACTN</name>
<feature type="region of interest" description="Disordered" evidence="2">
    <location>
        <begin position="1"/>
        <end position="20"/>
    </location>
</feature>
<dbReference type="SMART" id="SM00422">
    <property type="entry name" value="HTH_MERR"/>
    <property type="match status" value="1"/>
</dbReference>
<evidence type="ECO:0000313" key="5">
    <source>
        <dbReference type="Proteomes" id="UP000198863"/>
    </source>
</evidence>
<dbReference type="PANTHER" id="PTHR30204:SF89">
    <property type="entry name" value="HTH MERR-TYPE DOMAIN-CONTAINING PROTEIN"/>
    <property type="match status" value="1"/>
</dbReference>